<accession>A0ABT3Z5B7</accession>
<comment type="subunit">
    <text evidence="9">The complex comprises the extracytoplasmic solute receptor protein and the two transmembrane proteins.</text>
</comment>
<feature type="transmembrane region" description="Helical" evidence="9">
    <location>
        <begin position="44"/>
        <end position="61"/>
    </location>
</feature>
<keyword evidence="3" id="KW-1003">Cell membrane</keyword>
<evidence type="ECO:0000313" key="12">
    <source>
        <dbReference type="Proteomes" id="UP001073227"/>
    </source>
</evidence>
<evidence type="ECO:0000256" key="4">
    <source>
        <dbReference type="ARBA" id="ARBA00022519"/>
    </source>
</evidence>
<dbReference type="InterPro" id="IPR007387">
    <property type="entry name" value="TRAP_DctQ"/>
</dbReference>
<feature type="domain" description="Tripartite ATP-independent periplasmic transporters DctQ component" evidence="10">
    <location>
        <begin position="22"/>
        <end position="152"/>
    </location>
</feature>
<evidence type="ECO:0000256" key="8">
    <source>
        <dbReference type="ARBA" id="ARBA00038436"/>
    </source>
</evidence>
<evidence type="ECO:0000256" key="7">
    <source>
        <dbReference type="ARBA" id="ARBA00023136"/>
    </source>
</evidence>
<protein>
    <recommendedName>
        <fullName evidence="9">TRAP transporter small permease protein</fullName>
    </recommendedName>
</protein>
<keyword evidence="4 9" id="KW-0997">Cell inner membrane</keyword>
<evidence type="ECO:0000313" key="11">
    <source>
        <dbReference type="EMBL" id="MCY0146911.1"/>
    </source>
</evidence>
<gene>
    <name evidence="11" type="ORF">OEG84_04060</name>
</gene>
<feature type="transmembrane region" description="Helical" evidence="9">
    <location>
        <begin position="82"/>
        <end position="104"/>
    </location>
</feature>
<dbReference type="RefSeq" id="WP_267652547.1">
    <property type="nucleotide sequence ID" value="NZ_JAOVZR010000001.1"/>
</dbReference>
<dbReference type="EMBL" id="JAOVZR010000001">
    <property type="protein sequence ID" value="MCY0146911.1"/>
    <property type="molecule type" value="Genomic_DNA"/>
</dbReference>
<feature type="transmembrane region" description="Helical" evidence="9">
    <location>
        <begin position="7"/>
        <end position="24"/>
    </location>
</feature>
<comment type="subcellular location">
    <subcellularLocation>
        <location evidence="1 9">Cell inner membrane</location>
        <topology evidence="1 9">Multi-pass membrane protein</topology>
    </subcellularLocation>
</comment>
<keyword evidence="12" id="KW-1185">Reference proteome</keyword>
<sequence length="168" mass="19110">MFSKITGYFAIVASALFVAIGVMISYEVVMRYVFLAPTSWTEEMARFFLIWAVYMSAAHLLHTRELISITVLQERMSPRLRLASEMLALVWIAAFSVVAVYYGVVTVNESIEVGRKTASMLSVPQWLTEISIPIGFTLLFIQCLIEARALLRDGQPHRNVDRNWEDTI</sequence>
<dbReference type="PANTHER" id="PTHR35011">
    <property type="entry name" value="2,3-DIKETO-L-GULONATE TRAP TRANSPORTER SMALL PERMEASE PROTEIN YIAM"/>
    <property type="match status" value="1"/>
</dbReference>
<keyword evidence="2 9" id="KW-0813">Transport</keyword>
<comment type="caution">
    <text evidence="11">The sequence shown here is derived from an EMBL/GenBank/DDBJ whole genome shotgun (WGS) entry which is preliminary data.</text>
</comment>
<dbReference type="PANTHER" id="PTHR35011:SF10">
    <property type="entry name" value="TRAP TRANSPORTER SMALL PERMEASE PROTEIN"/>
    <property type="match status" value="1"/>
</dbReference>
<evidence type="ECO:0000256" key="5">
    <source>
        <dbReference type="ARBA" id="ARBA00022692"/>
    </source>
</evidence>
<reference evidence="11" key="1">
    <citation type="submission" date="2022-10" db="EMBL/GenBank/DDBJ databases">
        <title>Hoeflea sp. G2-23, isolated from marine algae.</title>
        <authorList>
            <person name="Kristyanto S."/>
            <person name="Kim J.M."/>
            <person name="Jeon C.O."/>
        </authorList>
    </citation>
    <scope>NUCLEOTIDE SEQUENCE</scope>
    <source>
        <strain evidence="11">G2-23</strain>
    </source>
</reference>
<keyword evidence="7 9" id="KW-0472">Membrane</keyword>
<keyword evidence="5 9" id="KW-0812">Transmembrane</keyword>
<keyword evidence="6 9" id="KW-1133">Transmembrane helix</keyword>
<evidence type="ECO:0000256" key="3">
    <source>
        <dbReference type="ARBA" id="ARBA00022475"/>
    </source>
</evidence>
<dbReference type="Pfam" id="PF04290">
    <property type="entry name" value="DctQ"/>
    <property type="match status" value="1"/>
</dbReference>
<name>A0ABT3Z5B7_9HYPH</name>
<organism evidence="11 12">
    <name type="scientific">Hoeflea algicola</name>
    <dbReference type="NCBI Taxonomy" id="2983763"/>
    <lineage>
        <taxon>Bacteria</taxon>
        <taxon>Pseudomonadati</taxon>
        <taxon>Pseudomonadota</taxon>
        <taxon>Alphaproteobacteria</taxon>
        <taxon>Hyphomicrobiales</taxon>
        <taxon>Rhizobiaceae</taxon>
        <taxon>Hoeflea</taxon>
    </lineage>
</organism>
<comment type="similarity">
    <text evidence="8 9">Belongs to the TRAP transporter small permease family.</text>
</comment>
<dbReference type="Proteomes" id="UP001073227">
    <property type="component" value="Unassembled WGS sequence"/>
</dbReference>
<proteinExistence type="inferred from homology"/>
<evidence type="ECO:0000256" key="2">
    <source>
        <dbReference type="ARBA" id="ARBA00022448"/>
    </source>
</evidence>
<evidence type="ECO:0000256" key="6">
    <source>
        <dbReference type="ARBA" id="ARBA00022989"/>
    </source>
</evidence>
<comment type="function">
    <text evidence="9">Part of the tripartite ATP-independent periplasmic (TRAP) transport system.</text>
</comment>
<evidence type="ECO:0000259" key="10">
    <source>
        <dbReference type="Pfam" id="PF04290"/>
    </source>
</evidence>
<dbReference type="InterPro" id="IPR055348">
    <property type="entry name" value="DctQ"/>
</dbReference>
<evidence type="ECO:0000256" key="1">
    <source>
        <dbReference type="ARBA" id="ARBA00004429"/>
    </source>
</evidence>
<feature type="transmembrane region" description="Helical" evidence="9">
    <location>
        <begin position="124"/>
        <end position="145"/>
    </location>
</feature>
<evidence type="ECO:0000256" key="9">
    <source>
        <dbReference type="RuleBase" id="RU369079"/>
    </source>
</evidence>